<dbReference type="Proteomes" id="UP000006695">
    <property type="component" value="Chromosome"/>
</dbReference>
<dbReference type="HOGENOM" id="CLU_2601089_0_0_7"/>
<keyword evidence="2" id="KW-1185">Reference proteome</keyword>
<evidence type="ECO:0000313" key="2">
    <source>
        <dbReference type="Proteomes" id="UP000006695"/>
    </source>
</evidence>
<dbReference type="STRING" id="351605.Gura_1764"/>
<gene>
    <name evidence="1" type="ordered locus">Gura_1764</name>
</gene>
<organism evidence="1 2">
    <name type="scientific">Geotalea uraniireducens (strain Rf4)</name>
    <name type="common">Geobacter uraniireducens</name>
    <dbReference type="NCBI Taxonomy" id="351605"/>
    <lineage>
        <taxon>Bacteria</taxon>
        <taxon>Pseudomonadati</taxon>
        <taxon>Thermodesulfobacteriota</taxon>
        <taxon>Desulfuromonadia</taxon>
        <taxon>Geobacterales</taxon>
        <taxon>Geobacteraceae</taxon>
        <taxon>Geotalea</taxon>
    </lineage>
</organism>
<dbReference type="KEGG" id="gur:Gura_1764"/>
<dbReference type="AlphaFoldDB" id="A5GEV0"/>
<accession>A5GEV0</accession>
<reference evidence="1 2" key="1">
    <citation type="submission" date="2007-05" db="EMBL/GenBank/DDBJ databases">
        <title>Complete sequence of Geobacter uraniireducens Rf4.</title>
        <authorList>
            <consortium name="US DOE Joint Genome Institute"/>
            <person name="Copeland A."/>
            <person name="Lucas S."/>
            <person name="Lapidus A."/>
            <person name="Barry K."/>
            <person name="Detter J.C."/>
            <person name="Glavina del Rio T."/>
            <person name="Hammon N."/>
            <person name="Israni S."/>
            <person name="Dalin E."/>
            <person name="Tice H."/>
            <person name="Pitluck S."/>
            <person name="Chertkov O."/>
            <person name="Brettin T."/>
            <person name="Bruce D."/>
            <person name="Han C."/>
            <person name="Schmutz J."/>
            <person name="Larimer F."/>
            <person name="Land M."/>
            <person name="Hauser L."/>
            <person name="Kyrpides N."/>
            <person name="Mikhailova N."/>
            <person name="Shelobolina E."/>
            <person name="Aklujkar M."/>
            <person name="Lovley D."/>
            <person name="Richardson P."/>
        </authorList>
    </citation>
    <scope>NUCLEOTIDE SEQUENCE [LARGE SCALE GENOMIC DNA]</scope>
    <source>
        <strain evidence="1 2">Rf4</strain>
    </source>
</reference>
<proteinExistence type="predicted"/>
<dbReference type="EMBL" id="CP000698">
    <property type="protein sequence ID" value="ABQ25955.1"/>
    <property type="molecule type" value="Genomic_DNA"/>
</dbReference>
<sequence length="79" mass="8845">MFMRAKIWRAKGAEYRAGPADGKDFQLPRMEAFPVDTALFAGVLKRRFLCPGKQVGSACVPSFWMPVKINIAVNTELQL</sequence>
<protein>
    <submittedName>
        <fullName evidence="1">Uncharacterized protein</fullName>
    </submittedName>
</protein>
<evidence type="ECO:0000313" key="1">
    <source>
        <dbReference type="EMBL" id="ABQ25955.1"/>
    </source>
</evidence>
<name>A5GEV0_GEOUR</name>